<dbReference type="STRING" id="1317122.ATO12_08520"/>
<dbReference type="Proteomes" id="UP000023541">
    <property type="component" value="Unassembled WGS sequence"/>
</dbReference>
<keyword evidence="2" id="KW-1185">Reference proteome</keyword>
<dbReference type="PANTHER" id="PTHR37841:SF1">
    <property type="entry name" value="DUF3298 DOMAIN-CONTAINING PROTEIN"/>
    <property type="match status" value="1"/>
</dbReference>
<proteinExistence type="predicted"/>
<dbReference type="RefSeq" id="WP_034239562.1">
    <property type="nucleotide sequence ID" value="NZ_AQRA01000002.1"/>
</dbReference>
<reference evidence="1 2" key="1">
    <citation type="submission" date="2014-04" db="EMBL/GenBank/DDBJ databases">
        <title>Aquimarina sp. 22II-S11-z7 Genome Sequencing.</title>
        <authorList>
            <person name="Lai Q."/>
        </authorList>
    </citation>
    <scope>NUCLEOTIDE SEQUENCE [LARGE SCALE GENOMIC DNA]</scope>
    <source>
        <strain evidence="1 2">22II-S11-z7</strain>
    </source>
</reference>
<dbReference type="EMBL" id="AQRA01000002">
    <property type="protein sequence ID" value="EZH74774.1"/>
    <property type="molecule type" value="Genomic_DNA"/>
</dbReference>
<dbReference type="OrthoDB" id="5464673at2"/>
<dbReference type="PANTHER" id="PTHR37841">
    <property type="entry name" value="GLR2918 PROTEIN"/>
    <property type="match status" value="1"/>
</dbReference>
<evidence type="ECO:0000313" key="1">
    <source>
        <dbReference type="EMBL" id="EZH74774.1"/>
    </source>
</evidence>
<evidence type="ECO:0008006" key="3">
    <source>
        <dbReference type="Google" id="ProtNLM"/>
    </source>
</evidence>
<dbReference type="Pfam" id="PF14903">
    <property type="entry name" value="WG_beta_rep"/>
    <property type="match status" value="2"/>
</dbReference>
<evidence type="ECO:0000313" key="2">
    <source>
        <dbReference type="Proteomes" id="UP000023541"/>
    </source>
</evidence>
<comment type="caution">
    <text evidence="1">The sequence shown here is derived from an EMBL/GenBank/DDBJ whole genome shotgun (WGS) entry which is preliminary data.</text>
</comment>
<dbReference type="AlphaFoldDB" id="A0A023BXV0"/>
<organism evidence="1 2">
    <name type="scientific">Aquimarina atlantica</name>
    <dbReference type="NCBI Taxonomy" id="1317122"/>
    <lineage>
        <taxon>Bacteria</taxon>
        <taxon>Pseudomonadati</taxon>
        <taxon>Bacteroidota</taxon>
        <taxon>Flavobacteriia</taxon>
        <taxon>Flavobacteriales</taxon>
        <taxon>Flavobacteriaceae</taxon>
        <taxon>Aquimarina</taxon>
    </lineage>
</organism>
<protein>
    <recommendedName>
        <fullName evidence="3">WG repeat-containing protein</fullName>
    </recommendedName>
</protein>
<dbReference type="eggNOG" id="ENOG502Z7XS">
    <property type="taxonomic scope" value="Bacteria"/>
</dbReference>
<dbReference type="InterPro" id="IPR032774">
    <property type="entry name" value="WG_beta_rep"/>
</dbReference>
<gene>
    <name evidence="1" type="ORF">ATO12_08520</name>
</gene>
<sequence>MKNVLILFMSILIFPFSGFTQVLIDIEEITPFHEEVAAIRKGNKWAFINTNGEIIIDYRDDLVWHSNPEATTKKKSQKQFIPYPSFSEGLCMIKQMKNGVYYYGYIDKRGKTSILPEFLNATSFNKGYAIVLKVSKEELGRNHLLHKKVVSYSYDEVIIDSSGTVKIHLTAPKNFTLTKNKLKWPPAIESHFIAPNLVAVKNKNNSWNLQNVDTSSN</sequence>
<accession>A0A023BXV0</accession>
<name>A0A023BXV0_9FLAO</name>